<dbReference type="Proteomes" id="UP001293593">
    <property type="component" value="Unassembled WGS sequence"/>
</dbReference>
<dbReference type="EMBL" id="JAWXYG010000008">
    <property type="protein sequence ID" value="KAK4266581.1"/>
    <property type="molecule type" value="Genomic_DNA"/>
</dbReference>
<accession>A0AAE1JCM5</accession>
<feature type="chain" id="PRO_5042002423" description="Cystatin domain-containing protein" evidence="3">
    <location>
        <begin position="26"/>
        <end position="133"/>
    </location>
</feature>
<dbReference type="InterPro" id="IPR018073">
    <property type="entry name" value="Prot_inh_cystat_CS"/>
</dbReference>
<evidence type="ECO:0000256" key="1">
    <source>
        <dbReference type="ARBA" id="ARBA00022690"/>
    </source>
</evidence>
<dbReference type="InterPro" id="IPR000010">
    <property type="entry name" value="Cystatin_dom"/>
</dbReference>
<evidence type="ECO:0000313" key="5">
    <source>
        <dbReference type="EMBL" id="KAK4266581.1"/>
    </source>
</evidence>
<gene>
    <name evidence="5" type="ORF">QN277_027477</name>
</gene>
<feature type="domain" description="Cystatin" evidence="4">
    <location>
        <begin position="29"/>
        <end position="127"/>
    </location>
</feature>
<dbReference type="Gene3D" id="3.10.450.10">
    <property type="match status" value="1"/>
</dbReference>
<dbReference type="PROSITE" id="PS00287">
    <property type="entry name" value="CYSTATIN"/>
    <property type="match status" value="1"/>
</dbReference>
<evidence type="ECO:0000256" key="3">
    <source>
        <dbReference type="SAM" id="SignalP"/>
    </source>
</evidence>
<evidence type="ECO:0000313" key="6">
    <source>
        <dbReference type="Proteomes" id="UP001293593"/>
    </source>
</evidence>
<dbReference type="InterPro" id="IPR046350">
    <property type="entry name" value="Cystatin_sf"/>
</dbReference>
<sequence length="133" mass="15127">MAFMNSLPISFFVVFLSLLFTVSHAYRGQLVGAKRDIPDVKSNAEVQELGRFSVEEYNRSLRLLRQNQADRLLEFRQVVEAQSQVVSGIKYYLKISASHDGNESVFDSEVVVKPWLPSKHLLHFAPSRSATQI</sequence>
<comment type="caution">
    <text evidence="5">The sequence shown here is derived from an EMBL/GenBank/DDBJ whole genome shotgun (WGS) entry which is preliminary data.</text>
</comment>
<name>A0AAE1JCM5_9FABA</name>
<keyword evidence="3" id="KW-0732">Signal</keyword>
<dbReference type="CDD" id="cd00042">
    <property type="entry name" value="CY"/>
    <property type="match status" value="1"/>
</dbReference>
<dbReference type="Pfam" id="PF16845">
    <property type="entry name" value="SQAPI"/>
    <property type="match status" value="1"/>
</dbReference>
<evidence type="ECO:0000256" key="2">
    <source>
        <dbReference type="ARBA" id="ARBA00022704"/>
    </source>
</evidence>
<keyword evidence="6" id="KW-1185">Reference proteome</keyword>
<proteinExistence type="predicted"/>
<dbReference type="AlphaFoldDB" id="A0AAE1JCM5"/>
<organism evidence="5 6">
    <name type="scientific">Acacia crassicarpa</name>
    <name type="common">northern wattle</name>
    <dbReference type="NCBI Taxonomy" id="499986"/>
    <lineage>
        <taxon>Eukaryota</taxon>
        <taxon>Viridiplantae</taxon>
        <taxon>Streptophyta</taxon>
        <taxon>Embryophyta</taxon>
        <taxon>Tracheophyta</taxon>
        <taxon>Spermatophyta</taxon>
        <taxon>Magnoliopsida</taxon>
        <taxon>eudicotyledons</taxon>
        <taxon>Gunneridae</taxon>
        <taxon>Pentapetalae</taxon>
        <taxon>rosids</taxon>
        <taxon>fabids</taxon>
        <taxon>Fabales</taxon>
        <taxon>Fabaceae</taxon>
        <taxon>Caesalpinioideae</taxon>
        <taxon>mimosoid clade</taxon>
        <taxon>Acacieae</taxon>
        <taxon>Acacia</taxon>
    </lineage>
</organism>
<feature type="signal peptide" evidence="3">
    <location>
        <begin position="1"/>
        <end position="25"/>
    </location>
</feature>
<dbReference type="SMART" id="SM00043">
    <property type="entry name" value="CY"/>
    <property type="match status" value="1"/>
</dbReference>
<keyword evidence="1" id="KW-0646">Protease inhibitor</keyword>
<dbReference type="PANTHER" id="PTHR47373:SF1">
    <property type="entry name" value="CYSTEINE PROTEINASE INHIBITOR 2"/>
    <property type="match status" value="1"/>
</dbReference>
<keyword evidence="2" id="KW-0789">Thiol protease inhibitor</keyword>
<dbReference type="PANTHER" id="PTHR47373">
    <property type="entry name" value="CYSTEINE PROTEINASE INHIBITOR 2"/>
    <property type="match status" value="1"/>
</dbReference>
<evidence type="ECO:0000259" key="4">
    <source>
        <dbReference type="SMART" id="SM00043"/>
    </source>
</evidence>
<reference evidence="5" key="1">
    <citation type="submission" date="2023-10" db="EMBL/GenBank/DDBJ databases">
        <title>Chromosome-level genome of the transformable northern wattle, Acacia crassicarpa.</title>
        <authorList>
            <person name="Massaro I."/>
            <person name="Sinha N.R."/>
            <person name="Poethig S."/>
            <person name="Leichty A.R."/>
        </authorList>
    </citation>
    <scope>NUCLEOTIDE SEQUENCE</scope>
    <source>
        <strain evidence="5">Acra3RX</strain>
        <tissue evidence="5">Leaf</tissue>
    </source>
</reference>
<dbReference type="SUPFAM" id="SSF54403">
    <property type="entry name" value="Cystatin/monellin"/>
    <property type="match status" value="1"/>
</dbReference>
<protein>
    <recommendedName>
        <fullName evidence="4">Cystatin domain-containing protein</fullName>
    </recommendedName>
</protein>
<dbReference type="GO" id="GO:0004869">
    <property type="term" value="F:cysteine-type endopeptidase inhibitor activity"/>
    <property type="evidence" value="ECO:0007669"/>
    <property type="project" value="UniProtKB-KW"/>
</dbReference>